<protein>
    <submittedName>
        <fullName evidence="2">ECU09_0275 protein</fullName>
    </submittedName>
</protein>
<evidence type="ECO:0000313" key="2">
    <source>
        <dbReference type="EMBL" id="CCI73973.1"/>
    </source>
</evidence>
<dbReference type="EMBL" id="AL590451">
    <property type="protein sequence ID" value="CCI73973.1"/>
    <property type="molecule type" value="Genomic_DNA"/>
</dbReference>
<accession>I7KFY6</accession>
<keyword evidence="3" id="KW-1185">Reference proteome</keyword>
<dbReference type="RefSeq" id="NP_001402529.1">
    <property type="nucleotide sequence ID" value="NM_001415328.1"/>
</dbReference>
<dbReference type="VEuPathDB" id="MicrosporidiaDB:ECU09_0275"/>
<name>I7KFY6_ENCCU</name>
<dbReference type="HOGENOM" id="CLU_2372797_0_0_1"/>
<sequence>MDRESLEKFRAQVEILSAKEVERVMKRLSKEEFDVGIDALEKYNMELNKKLEDARSDLQQRLENYKMLLNDVWNVIPDDVRKHLAEHYKSMRDIL</sequence>
<reference evidence="2 3" key="2">
    <citation type="journal article" date="2009" name="BMC Genomics">
        <title>Identification of transcriptional signals in Encephalitozoon cuniculi widespread among Microsporidia phylum: support for accurate structural genome annotation.</title>
        <authorList>
            <person name="Peyretaillade E."/>
            <person name="Goncalves O."/>
            <person name="Terrat S."/>
            <person name="Dugat-Bony E."/>
            <person name="Wincker P."/>
            <person name="Cornman R.S."/>
            <person name="Evans J.D."/>
            <person name="Delbac F."/>
            <person name="Peyret P."/>
        </authorList>
    </citation>
    <scope>NUCLEOTIDE SEQUENCE [LARGE SCALE GENOMIC DNA]</scope>
    <source>
        <strain evidence="2 3">GB-M1</strain>
    </source>
</reference>
<dbReference type="AlphaFoldDB" id="I7KFY6"/>
<evidence type="ECO:0000313" key="3">
    <source>
        <dbReference type="Proteomes" id="UP000000819"/>
    </source>
</evidence>
<proteinExistence type="predicted"/>
<feature type="coiled-coil region" evidence="1">
    <location>
        <begin position="37"/>
        <end position="71"/>
    </location>
</feature>
<evidence type="ECO:0000256" key="1">
    <source>
        <dbReference type="SAM" id="Coils"/>
    </source>
</evidence>
<dbReference type="GeneID" id="77136405"/>
<organism evidence="2 3">
    <name type="scientific">Encephalitozoon cuniculi (strain GB-M1)</name>
    <name type="common">Microsporidian parasite</name>
    <dbReference type="NCBI Taxonomy" id="284813"/>
    <lineage>
        <taxon>Eukaryota</taxon>
        <taxon>Fungi</taxon>
        <taxon>Fungi incertae sedis</taxon>
        <taxon>Microsporidia</taxon>
        <taxon>Unikaryonidae</taxon>
        <taxon>Encephalitozoon</taxon>
    </lineage>
</organism>
<dbReference type="InParanoid" id="I7KFY6"/>
<gene>
    <name evidence="2" type="ordered locus">ECU09_0275</name>
</gene>
<keyword evidence="1" id="KW-0175">Coiled coil</keyword>
<reference evidence="2 3" key="1">
    <citation type="journal article" date="2001" name="Nature">
        <title>Genome sequence and gene compaction of the eukaryote parasite Encephalitozoon cuniculi.</title>
        <authorList>
            <person name="Katinka M.D."/>
            <person name="Duprat S."/>
            <person name="Cornillot E."/>
            <person name="Metenier G."/>
            <person name="Thomarat F."/>
            <person name="Prensier G."/>
            <person name="Barbe V."/>
            <person name="Peyretaillade E."/>
            <person name="Brottier P."/>
            <person name="Wincker P."/>
            <person name="Delbac F."/>
            <person name="El Alaoui H."/>
            <person name="Peyret P."/>
            <person name="Saurin W."/>
            <person name="Gouy M."/>
            <person name="Weissenbach J."/>
            <person name="Vivares C.P."/>
        </authorList>
    </citation>
    <scope>NUCLEOTIDE SEQUENCE [LARGE SCALE GENOMIC DNA]</scope>
    <source>
        <strain evidence="2 3">GB-M1</strain>
    </source>
</reference>
<dbReference type="OrthoDB" id="2191481at2759"/>
<dbReference type="KEGG" id="ecu:ECU09_0275"/>
<dbReference type="Proteomes" id="UP000000819">
    <property type="component" value="Chromosome IX"/>
</dbReference>